<reference evidence="3 4" key="1">
    <citation type="submission" date="2024-04" db="EMBL/GenBank/DDBJ databases">
        <title>Defined microbial consortia suppress multidrug-resistant proinflammatory Enterobacteriaceae via ecological control.</title>
        <authorList>
            <person name="Furuichi M."/>
            <person name="Kawaguchi T."/>
            <person name="Pust M."/>
            <person name="Yasuma K."/>
            <person name="Plichta D."/>
            <person name="Hasegawa N."/>
            <person name="Ohya T."/>
            <person name="Bhattarai S."/>
            <person name="Sasajima S."/>
            <person name="Aoto Y."/>
            <person name="Tuganbaev T."/>
            <person name="Yaginuma M."/>
            <person name="Ueda M."/>
            <person name="Okahashi N."/>
            <person name="Amafuji K."/>
            <person name="Kiridooshi Y."/>
            <person name="Sugita K."/>
            <person name="Strazar M."/>
            <person name="Skelly A."/>
            <person name="Suda W."/>
            <person name="Hattori M."/>
            <person name="Nakamoto N."/>
            <person name="Caballero S."/>
            <person name="Norman J."/>
            <person name="Olle B."/>
            <person name="Tanoue T."/>
            <person name="Arita M."/>
            <person name="Bucci V."/>
            <person name="Atarashi K."/>
            <person name="Xavier R."/>
            <person name="Honda K."/>
        </authorList>
    </citation>
    <scope>NUCLEOTIDE SEQUENCE [LARGE SCALE GENOMIC DNA]</scope>
    <source>
        <strain evidence="4">f13</strain>
    </source>
</reference>
<protein>
    <recommendedName>
        <fullName evidence="5">Histidine kinase/DNA gyrase B/HSP90-like ATPase</fullName>
    </recommendedName>
</protein>
<dbReference type="Pfam" id="PF10114">
    <property type="entry name" value="PocR"/>
    <property type="match status" value="1"/>
</dbReference>
<dbReference type="RefSeq" id="WP_176253363.1">
    <property type="nucleotide sequence ID" value="NZ_BAABXL010000001.1"/>
</dbReference>
<keyword evidence="4" id="KW-1185">Reference proteome</keyword>
<dbReference type="EMBL" id="BAABXL010000001">
    <property type="protein sequence ID" value="GAA6268757.1"/>
    <property type="molecule type" value="Genomic_DNA"/>
</dbReference>
<evidence type="ECO:0008006" key="5">
    <source>
        <dbReference type="Google" id="ProtNLM"/>
    </source>
</evidence>
<comment type="caution">
    <text evidence="3">The sequence shown here is derived from an EMBL/GenBank/DDBJ whole genome shotgun (WGS) entry which is preliminary data.</text>
</comment>
<dbReference type="InterPro" id="IPR036890">
    <property type="entry name" value="HATPase_C_sf"/>
</dbReference>
<name>A0ABQ0AXN0_9FIRM</name>
<evidence type="ECO:0000313" key="4">
    <source>
        <dbReference type="Proteomes" id="UP001600894"/>
    </source>
</evidence>
<gene>
    <name evidence="3" type="ORF">F130042H8_18170</name>
</gene>
<proteinExistence type="predicted"/>
<dbReference type="InterPro" id="IPR050640">
    <property type="entry name" value="Bact_2-comp_sensor_kinase"/>
</dbReference>
<sequence>MDYFEIFPADEFQAEQLDAYFSANAENGVSKLDIIHLFGKDKLEDIQKRLSKATGLAFITVDFKGEPITEATSFSRFCREVRNNPVAFERCKSSDAFGSIQAAVTKKTNVYFCPCGLLEVAIPIIVRGHYLGGFIGGQIRCNDAPETVSRLSAVMHSAESDQVASELKGLLEEIPVHSYEKFMDIANLVFLVINQLSENEISQHMQEDALKKHIKKIQSLNQRYIKENIAKTREVQELKIHSDPYELLDMFTSLLNLTVIENAPQTNELLSSFIAYIKYKYSDKGTFVSIGEEVEQAERYLTFQQKKLGDRLRFSIQIPKDIYIQKMPSDVLLPFVQNAVYNGIMLKEEGGRITIAGHLENNTLVLEIMDTGLGLTQEEIDIKYESYKDMHEGYYIHLGMDYAKEKMQRFFGEKCEVTVECSRNSGCKSLLVWPERYEERGLNKNVSDFDCR</sequence>
<feature type="domain" description="Signal transduction histidine kinase internal region" evidence="1">
    <location>
        <begin position="247"/>
        <end position="312"/>
    </location>
</feature>
<dbReference type="PANTHER" id="PTHR34220">
    <property type="entry name" value="SENSOR HISTIDINE KINASE YPDA"/>
    <property type="match status" value="1"/>
</dbReference>
<dbReference type="InterPro" id="IPR010559">
    <property type="entry name" value="Sig_transdc_His_kin_internal"/>
</dbReference>
<dbReference type="Pfam" id="PF06580">
    <property type="entry name" value="His_kinase"/>
    <property type="match status" value="1"/>
</dbReference>
<dbReference type="SUPFAM" id="SSF55874">
    <property type="entry name" value="ATPase domain of HSP90 chaperone/DNA topoisomerase II/histidine kinase"/>
    <property type="match status" value="1"/>
</dbReference>
<evidence type="ECO:0000313" key="3">
    <source>
        <dbReference type="EMBL" id="GAA6268757.1"/>
    </source>
</evidence>
<dbReference type="PANTHER" id="PTHR34220:SF7">
    <property type="entry name" value="SENSOR HISTIDINE KINASE YPDA"/>
    <property type="match status" value="1"/>
</dbReference>
<evidence type="ECO:0000259" key="2">
    <source>
        <dbReference type="Pfam" id="PF10114"/>
    </source>
</evidence>
<feature type="domain" description="PocR" evidence="2">
    <location>
        <begin position="37"/>
        <end position="199"/>
    </location>
</feature>
<dbReference type="Proteomes" id="UP001600894">
    <property type="component" value="Unassembled WGS sequence"/>
</dbReference>
<dbReference type="InterPro" id="IPR018771">
    <property type="entry name" value="PocR_dom"/>
</dbReference>
<accession>A0ABQ0AXN0</accession>
<organism evidence="3 4">
    <name type="scientific">Enterocloster alcoholdehydrogenati</name>
    <dbReference type="NCBI Taxonomy" id="2547410"/>
    <lineage>
        <taxon>Bacteria</taxon>
        <taxon>Bacillati</taxon>
        <taxon>Bacillota</taxon>
        <taxon>Clostridia</taxon>
        <taxon>Lachnospirales</taxon>
        <taxon>Lachnospiraceae</taxon>
        <taxon>Enterocloster</taxon>
    </lineage>
</organism>
<evidence type="ECO:0000259" key="1">
    <source>
        <dbReference type="Pfam" id="PF06580"/>
    </source>
</evidence>
<dbReference type="Gene3D" id="3.30.565.10">
    <property type="entry name" value="Histidine kinase-like ATPase, C-terminal domain"/>
    <property type="match status" value="1"/>
</dbReference>